<dbReference type="SUPFAM" id="SSF48576">
    <property type="entry name" value="Terpenoid synthases"/>
    <property type="match status" value="1"/>
</dbReference>
<dbReference type="InterPro" id="IPR000092">
    <property type="entry name" value="Polyprenyl_synt"/>
</dbReference>
<evidence type="ECO:0000313" key="4">
    <source>
        <dbReference type="EMBL" id="GAA2862125.1"/>
    </source>
</evidence>
<dbReference type="PROSITE" id="PS00723">
    <property type="entry name" value="POLYPRENYL_SYNTHASE_1"/>
    <property type="match status" value="1"/>
</dbReference>
<proteinExistence type="inferred from homology"/>
<gene>
    <name evidence="4" type="ORF">GCM10010517_20980</name>
</gene>
<dbReference type="Pfam" id="PF00348">
    <property type="entry name" value="polyprenyl_synt"/>
    <property type="match status" value="1"/>
</dbReference>
<dbReference type="Gene3D" id="1.10.600.10">
    <property type="entry name" value="Farnesyl Diphosphate Synthase"/>
    <property type="match status" value="1"/>
</dbReference>
<protein>
    <submittedName>
        <fullName evidence="4">Family 2 encapsulin nanocompartment cargo protein polyprenyl transferase</fullName>
    </submittedName>
</protein>
<dbReference type="InterPro" id="IPR008949">
    <property type="entry name" value="Isoprenoid_synthase_dom_sf"/>
</dbReference>
<dbReference type="SFLD" id="SFLDS00005">
    <property type="entry name" value="Isoprenoid_Synthase_Type_I"/>
    <property type="match status" value="1"/>
</dbReference>
<dbReference type="EMBL" id="BAAAVI010000012">
    <property type="protein sequence ID" value="GAA2862125.1"/>
    <property type="molecule type" value="Genomic_DNA"/>
</dbReference>
<dbReference type="PANTHER" id="PTHR12001">
    <property type="entry name" value="GERANYLGERANYL PYROPHOSPHATE SYNTHASE"/>
    <property type="match status" value="1"/>
</dbReference>
<evidence type="ECO:0000313" key="5">
    <source>
        <dbReference type="Proteomes" id="UP001500831"/>
    </source>
</evidence>
<keyword evidence="5" id="KW-1185">Reference proteome</keyword>
<sequence>MSPQPGRTLSSDVLGEIPDPRARDLRSGVRFPSLVTAREVDELVRPAIRQAVSGLPDGVRRVVEYHSGWSSGSAGGGKALRSALVLAAARAVGGDVRHAVPGAVAVELVHDFSLLHDDVIDGDRMRRHRPAAWVRFGTGAAVLAGDALWALALQVLGQAGNATALGTLIRTMADLMRGQSEDVAFESRNDVTVDEYRSMAEDKTGALLGGACALGALLGGASPDQAGQLELFGRHLGIAFQCADDVLGIWGRPERTGKPVGSDVAARKKTFPVLAALADPGDAGRRLAEMYRRADRPAERECALMADLIEQAGGRTAVDAEAERQVGMALACLDRAGLAPARCEDLRLFASWAVHRDH</sequence>
<dbReference type="CDD" id="cd00685">
    <property type="entry name" value="Trans_IPPS_HT"/>
    <property type="match status" value="1"/>
</dbReference>
<name>A0ABP6IAI8_9ACTN</name>
<reference evidence="5" key="1">
    <citation type="journal article" date="2019" name="Int. J. Syst. Evol. Microbiol.">
        <title>The Global Catalogue of Microorganisms (GCM) 10K type strain sequencing project: providing services to taxonomists for standard genome sequencing and annotation.</title>
        <authorList>
            <consortium name="The Broad Institute Genomics Platform"/>
            <consortium name="The Broad Institute Genome Sequencing Center for Infectious Disease"/>
            <person name="Wu L."/>
            <person name="Ma J."/>
        </authorList>
    </citation>
    <scope>NUCLEOTIDE SEQUENCE [LARGE SCALE GENOMIC DNA]</scope>
    <source>
        <strain evidence="5">JCM 6242</strain>
    </source>
</reference>
<keyword evidence="2" id="KW-0460">Magnesium</keyword>
<evidence type="ECO:0000256" key="3">
    <source>
        <dbReference type="RuleBase" id="RU004466"/>
    </source>
</evidence>
<dbReference type="SFLD" id="SFLDG01017">
    <property type="entry name" value="Polyprenyl_Transferase_Like"/>
    <property type="match status" value="1"/>
</dbReference>
<evidence type="ECO:0000256" key="2">
    <source>
        <dbReference type="ARBA" id="ARBA00022842"/>
    </source>
</evidence>
<dbReference type="PANTHER" id="PTHR12001:SF86">
    <property type="entry name" value="GERANYLGERANYL DIPHOSPHATE SYNTHASE"/>
    <property type="match status" value="1"/>
</dbReference>
<dbReference type="InterPro" id="IPR033749">
    <property type="entry name" value="Polyprenyl_synt_CS"/>
</dbReference>
<comment type="caution">
    <text evidence="4">The sequence shown here is derived from an EMBL/GenBank/DDBJ whole genome shotgun (WGS) entry which is preliminary data.</text>
</comment>
<organism evidence="4 5">
    <name type="scientific">Streptosporangium fragile</name>
    <dbReference type="NCBI Taxonomy" id="46186"/>
    <lineage>
        <taxon>Bacteria</taxon>
        <taxon>Bacillati</taxon>
        <taxon>Actinomycetota</taxon>
        <taxon>Actinomycetes</taxon>
        <taxon>Streptosporangiales</taxon>
        <taxon>Streptosporangiaceae</taxon>
        <taxon>Streptosporangium</taxon>
    </lineage>
</organism>
<dbReference type="GO" id="GO:0016740">
    <property type="term" value="F:transferase activity"/>
    <property type="evidence" value="ECO:0007669"/>
    <property type="project" value="UniProtKB-KW"/>
</dbReference>
<accession>A0ABP6IAI8</accession>
<keyword evidence="3 4" id="KW-0808">Transferase</keyword>
<keyword evidence="1" id="KW-0479">Metal-binding</keyword>
<dbReference type="Proteomes" id="UP001500831">
    <property type="component" value="Unassembled WGS sequence"/>
</dbReference>
<evidence type="ECO:0000256" key="1">
    <source>
        <dbReference type="ARBA" id="ARBA00022723"/>
    </source>
</evidence>
<comment type="similarity">
    <text evidence="3">Belongs to the FPP/GGPP synthase family.</text>
</comment>